<organism evidence="2 3">
    <name type="scientific">Cylindrotheca closterium</name>
    <dbReference type="NCBI Taxonomy" id="2856"/>
    <lineage>
        <taxon>Eukaryota</taxon>
        <taxon>Sar</taxon>
        <taxon>Stramenopiles</taxon>
        <taxon>Ochrophyta</taxon>
        <taxon>Bacillariophyta</taxon>
        <taxon>Bacillariophyceae</taxon>
        <taxon>Bacillariophycidae</taxon>
        <taxon>Bacillariales</taxon>
        <taxon>Bacillariaceae</taxon>
        <taxon>Cylindrotheca</taxon>
    </lineage>
</organism>
<feature type="compositionally biased region" description="Basic and acidic residues" evidence="1">
    <location>
        <begin position="1304"/>
        <end position="1316"/>
    </location>
</feature>
<feature type="compositionally biased region" description="Polar residues" evidence="1">
    <location>
        <begin position="986"/>
        <end position="1001"/>
    </location>
</feature>
<feature type="compositionally biased region" description="Acidic residues" evidence="1">
    <location>
        <begin position="912"/>
        <end position="926"/>
    </location>
</feature>
<feature type="region of interest" description="Disordered" evidence="1">
    <location>
        <begin position="872"/>
        <end position="1205"/>
    </location>
</feature>
<feature type="compositionally biased region" description="Basic and acidic residues" evidence="1">
    <location>
        <begin position="1348"/>
        <end position="1357"/>
    </location>
</feature>
<feature type="region of interest" description="Disordered" evidence="1">
    <location>
        <begin position="1603"/>
        <end position="1638"/>
    </location>
</feature>
<feature type="compositionally biased region" description="Basic residues" evidence="1">
    <location>
        <begin position="125"/>
        <end position="138"/>
    </location>
</feature>
<feature type="compositionally biased region" description="Basic and acidic residues" evidence="1">
    <location>
        <begin position="934"/>
        <end position="948"/>
    </location>
</feature>
<feature type="compositionally biased region" description="Polar residues" evidence="1">
    <location>
        <begin position="826"/>
        <end position="835"/>
    </location>
</feature>
<feature type="compositionally biased region" description="Low complexity" evidence="1">
    <location>
        <begin position="957"/>
        <end position="968"/>
    </location>
</feature>
<name>A0AAD2CRH6_9STRA</name>
<sequence length="1757" mass="193117">MSSSGSSSQPIAASNRQGSIAARYLNTKTFRTDNAMRYAGSHPQKVASTKSLNESTFTASTVMLDSSMGSSSNEGSSTTSRSQMVASPDSKNTSLDRSMDFSMPLTPGRESTATSSVANSESSRGRRSLINRFRKRRQQNTFAKLGLEHESSGLEKSPSRPFSQQQQFAPTSVSYQPQQAPTLNRAALDQRDSTARETNALNSSTAPRNDLMEKNNARKILSSRIALRARSKGIFPKTTPPQPRHPQPQSMPLHPQQHREETETAPTEIMAPTEVMQNLSSARGMEPRNSAALSEAGAPTEIMNNQSRKAPNHRFRTDPALNFPRKPLSLPTPQHALLDDATITSDQQSLPIQSLIDLQQSSSISTTNSLEKQALHTEATMQSPPRAWKNGPKRSLDSLFAKQQRSLQNNKSDDASSCFTEERELDHDAVVQRVFSLDKVDLEQAVPLPLPSLLTTNPNTKQACAQVQPRHPTEVSLTYKEQQQQQASLILNEIPEATPSQEKDEPMEEGLSFASKEVHAPSLRSDEGMSFGSREGIQTDAVSVSKSVSLDGLAFAKSNEDGVFEDSAESLFGNLEESIISPAGSVQGNDNDFGLYDDLDQLQNSPTGSTSFMSMEANPPSIGSMNDTDLPESQREAVSTPHTRLTSIITPDNVSNDDHSNLEKEGRNKEGEWTDLIEVYRSRSSVSDSKNAVAVTVEPKGSDGELIPTTNVASSRWTKTDDANKFAERRSYGSIKDRIKAFDKPQKVWKPPVKGKTWKSPSKVANGPAPRQEPTLPAVVVDVGLESNYSNEEKKSEEAPFSFIRDDDDADTVSVKSMKDIWENRISGTGNFASQSEKDDFDIDNDTIRDDDDDCASVKSLKDAWEIKFSQDDLDNGFDDDLDEDAGTVKSRREELQKRISDQQGIPRVVSVDEDENDNLDLDDGNESVKSLRKRFDAPNGPKRESVNRLRAMFEQSGASSKSSPARSKSWRANKSPARNAPARNRSFNSQGSAPRSSGNVSHGGDEDSLRRMAMAWSQKRSEAKRKSVPSTPTESDAQEVPTLALDTARMEINEAADDGFASGARGKQSEALKSTESTNAGMHKKPNAPALHINYRERSMTSASKSTARPMQRQGSGDGRSAPSMQDRLDRWSNRLKAAKKKPVYVQNSPSMEFSVSEASMKAASSFDNIGQESVGQPSHEEERLQRQMSMPRGGDARGRSMDTEYSDAVTLDVSIAEVSNITDPSGLRTMRSQDTLSDVLSSPGRTQFVTSPGRTQFVNSPSRMTVELNQVIEEPTPEESILDGMPQLSGTGHAIESNPSSRMEEDIRKSHDYGDTNPFSLVSAKTHEPVESEQDPFCSLQNQFVVDEKQSRHPDTSMQDRSNPARLEEIIASSASFAPAHVSSGPTKKPNAKLRMIPVLRRPTSSSNSTASEQPVPEHPVPHMQSPKKQRKKVSFKLSDSPSINSADSRVTEKTASSSELSSLPPIPSQYDDDYEAVMQERHRLLLQRQRALKERVTARQDASPQVEPIVNHQRTQGSRQSRTQMRLFGRTHPIHRSTQKSNATMPKTNKAASRSLFSKNKAQQHGMTEAPIITPTKFASPESSPAARPLSNATPRSLLSKMQQVQTPPQTPVTPPRNSEPMEETNPGYGYSPMRTGSPIKAVIPRYHPRSQVGRKQQATIASKKQSTSLFNSMASTLGFGHATDSGATDIVARLKSYQSTYQPRTTTSPQQVAQQQPPAPVEQQQPAQVETDDFADFADFASFNNGLEADEWL</sequence>
<dbReference type="Proteomes" id="UP001295423">
    <property type="component" value="Unassembled WGS sequence"/>
</dbReference>
<feature type="compositionally biased region" description="Polar residues" evidence="1">
    <location>
        <begin position="1072"/>
        <end position="1081"/>
    </location>
</feature>
<feature type="compositionally biased region" description="Polar residues" evidence="1">
    <location>
        <begin position="196"/>
        <end position="207"/>
    </location>
</feature>
<feature type="region of interest" description="Disordered" evidence="1">
    <location>
        <begin position="1348"/>
        <end position="1478"/>
    </location>
</feature>
<feature type="compositionally biased region" description="Polar residues" evidence="1">
    <location>
        <begin position="9"/>
        <end position="18"/>
    </location>
</feature>
<feature type="region of interest" description="Disordered" evidence="1">
    <location>
        <begin position="1239"/>
        <end position="1261"/>
    </location>
</feature>
<feature type="region of interest" description="Disordered" evidence="1">
    <location>
        <begin position="1704"/>
        <end position="1739"/>
    </location>
</feature>
<feature type="region of interest" description="Disordered" evidence="1">
    <location>
        <begin position="743"/>
        <end position="807"/>
    </location>
</feature>
<protein>
    <submittedName>
        <fullName evidence="2">Uncharacterized protein</fullName>
    </submittedName>
</protein>
<feature type="compositionally biased region" description="Basic and acidic residues" evidence="1">
    <location>
        <begin position="891"/>
        <end position="901"/>
    </location>
</feature>
<feature type="region of interest" description="Disordered" evidence="1">
    <location>
        <begin position="233"/>
        <end position="264"/>
    </location>
</feature>
<feature type="compositionally biased region" description="Polar residues" evidence="1">
    <location>
        <begin position="83"/>
        <end position="96"/>
    </location>
</feature>
<reference evidence="2" key="1">
    <citation type="submission" date="2023-08" db="EMBL/GenBank/DDBJ databases">
        <authorList>
            <person name="Audoor S."/>
            <person name="Bilcke G."/>
        </authorList>
    </citation>
    <scope>NUCLEOTIDE SEQUENCE</scope>
</reference>
<feature type="region of interest" description="Disordered" evidence="1">
    <location>
        <begin position="64"/>
        <end position="209"/>
    </location>
</feature>
<feature type="compositionally biased region" description="Low complexity" evidence="1">
    <location>
        <begin position="66"/>
        <end position="82"/>
    </location>
</feature>
<feature type="compositionally biased region" description="Basic residues" evidence="1">
    <location>
        <begin position="1428"/>
        <end position="1437"/>
    </location>
</feature>
<keyword evidence="3" id="KW-1185">Reference proteome</keyword>
<feature type="compositionally biased region" description="Polar residues" evidence="1">
    <location>
        <begin position="1405"/>
        <end position="1415"/>
    </location>
</feature>
<feature type="compositionally biased region" description="Low complexity" evidence="1">
    <location>
        <begin position="1516"/>
        <end position="1526"/>
    </location>
</feature>
<feature type="compositionally biased region" description="Low complexity" evidence="1">
    <location>
        <begin position="1713"/>
        <end position="1733"/>
    </location>
</feature>
<evidence type="ECO:0000256" key="1">
    <source>
        <dbReference type="SAM" id="MobiDB-lite"/>
    </source>
</evidence>
<feature type="region of interest" description="Disordered" evidence="1">
    <location>
        <begin position="1"/>
        <end position="20"/>
    </location>
</feature>
<evidence type="ECO:0000313" key="3">
    <source>
        <dbReference type="Proteomes" id="UP001295423"/>
    </source>
</evidence>
<feature type="compositionally biased region" description="Basic and acidic residues" evidence="1">
    <location>
        <begin position="656"/>
        <end position="668"/>
    </location>
</feature>
<feature type="compositionally biased region" description="Polar residues" evidence="1">
    <location>
        <begin position="109"/>
        <end position="122"/>
    </location>
</feature>
<feature type="region of interest" description="Disordered" evidence="1">
    <location>
        <begin position="826"/>
        <end position="854"/>
    </location>
</feature>
<accession>A0AAD2CRH6</accession>
<feature type="compositionally biased region" description="Polar residues" evidence="1">
    <location>
        <begin position="160"/>
        <end position="182"/>
    </location>
</feature>
<proteinExistence type="predicted"/>
<dbReference type="EMBL" id="CAKOGP040000335">
    <property type="protein sequence ID" value="CAJ1934431.1"/>
    <property type="molecule type" value="Genomic_DNA"/>
</dbReference>
<feature type="compositionally biased region" description="Acidic residues" evidence="1">
    <location>
        <begin position="872"/>
        <end position="886"/>
    </location>
</feature>
<feature type="compositionally biased region" description="Polar residues" evidence="1">
    <location>
        <begin position="1167"/>
        <end position="1178"/>
    </location>
</feature>
<gene>
    <name evidence="2" type="ORF">CYCCA115_LOCUS3771</name>
</gene>
<feature type="compositionally biased region" description="Polar residues" evidence="1">
    <location>
        <begin position="1147"/>
        <end position="1159"/>
    </location>
</feature>
<evidence type="ECO:0000313" key="2">
    <source>
        <dbReference type="EMBL" id="CAJ1934431.1"/>
    </source>
</evidence>
<comment type="caution">
    <text evidence="2">The sequence shown here is derived from an EMBL/GenBank/DDBJ whole genome shotgun (WGS) entry which is preliminary data.</text>
</comment>
<feature type="compositionally biased region" description="Polar residues" evidence="1">
    <location>
        <begin position="1101"/>
        <end position="1116"/>
    </location>
</feature>
<feature type="region of interest" description="Disordered" evidence="1">
    <location>
        <begin position="648"/>
        <end position="668"/>
    </location>
</feature>
<feature type="region of interest" description="Disordered" evidence="1">
    <location>
        <begin position="1277"/>
        <end position="1322"/>
    </location>
</feature>
<feature type="compositionally biased region" description="Acidic residues" evidence="1">
    <location>
        <begin position="839"/>
        <end position="854"/>
    </location>
</feature>
<feature type="compositionally biased region" description="Polar residues" evidence="1">
    <location>
        <begin position="1440"/>
        <end position="1451"/>
    </location>
</feature>
<feature type="region of interest" description="Disordered" evidence="1">
    <location>
        <begin position="1498"/>
        <end position="1526"/>
    </location>
</feature>